<dbReference type="Pfam" id="PF00665">
    <property type="entry name" value="rve"/>
    <property type="match status" value="1"/>
</dbReference>
<dbReference type="InterPro" id="IPR001584">
    <property type="entry name" value="Integrase_cat-core"/>
</dbReference>
<reference evidence="4 5" key="1">
    <citation type="submission" date="2019-06" db="EMBL/GenBank/DDBJ databases">
        <title>Whole genome shotgun sequence of Pseudonocardia saturnea NBRC 14499.</title>
        <authorList>
            <person name="Hosoyama A."/>
            <person name="Uohara A."/>
            <person name="Ohji S."/>
            <person name="Ichikawa N."/>
        </authorList>
    </citation>
    <scope>NUCLEOTIDE SEQUENCE [LARGE SCALE GENOMIC DNA]</scope>
    <source>
        <strain evidence="4 5">NBRC 14499</strain>
    </source>
</reference>
<evidence type="ECO:0000313" key="5">
    <source>
        <dbReference type="Proteomes" id="UP000320693"/>
    </source>
</evidence>
<evidence type="ECO:0000259" key="3">
    <source>
        <dbReference type="PROSITE" id="PS50994"/>
    </source>
</evidence>
<proteinExistence type="predicted"/>
<evidence type="ECO:0000313" key="4">
    <source>
        <dbReference type="EMBL" id="GEC27066.1"/>
    </source>
</evidence>
<dbReference type="PANTHER" id="PTHR46889">
    <property type="entry name" value="TRANSPOSASE INSF FOR INSERTION SEQUENCE IS3B-RELATED"/>
    <property type="match status" value="1"/>
</dbReference>
<dbReference type="NCBIfam" id="NF033516">
    <property type="entry name" value="transpos_IS3"/>
    <property type="match status" value="1"/>
</dbReference>
<dbReference type="InterPro" id="IPR050900">
    <property type="entry name" value="Transposase_IS3/IS150/IS904"/>
</dbReference>
<comment type="function">
    <text evidence="1">Involved in the transposition of the insertion sequence.</text>
</comment>
<feature type="region of interest" description="Disordered" evidence="2">
    <location>
        <begin position="93"/>
        <end position="112"/>
    </location>
</feature>
<protein>
    <submittedName>
        <fullName evidence="4">Transposase for insertion sequence element IS986/IS6110</fullName>
    </submittedName>
</protein>
<dbReference type="InterPro" id="IPR036397">
    <property type="entry name" value="RNaseH_sf"/>
</dbReference>
<feature type="domain" description="Integrase catalytic" evidence="3">
    <location>
        <begin position="108"/>
        <end position="287"/>
    </location>
</feature>
<sequence length="305" mass="34553">MCAFIDAHRDEHGVEPICRILQIAPSSYYAHRTRKPSARQQRDEELTQEITQVHEENYGVYGARKVHAELRRQGHEVARCTVERLMRKAGLRGVSRAKGPRTTKPAPETSRPADLVNRDFTAEAVNQLWVADITYVRTFAGWVYVAFVLDVFSRRIVGWQVSTRLYTALAIDALEMGIWTRRRDGADLSGLVHHSDRGVQYRAVRYAERLAVEDAVASVGSRGDSYDNAMAEALNSLFKAELVRNRGPWRDVSHVEVAIAEWVDWYNHRRLHGEIGHVPPVEFEAVHAEQPARALASIEPVTIPV</sequence>
<dbReference type="Gene3D" id="3.30.420.10">
    <property type="entry name" value="Ribonuclease H-like superfamily/Ribonuclease H"/>
    <property type="match status" value="1"/>
</dbReference>
<evidence type="ECO:0000256" key="2">
    <source>
        <dbReference type="SAM" id="MobiDB-lite"/>
    </source>
</evidence>
<dbReference type="PANTHER" id="PTHR46889:SF4">
    <property type="entry name" value="TRANSPOSASE INSO FOR INSERTION SEQUENCE ELEMENT IS911B-RELATED"/>
    <property type="match status" value="1"/>
</dbReference>
<dbReference type="InterPro" id="IPR048020">
    <property type="entry name" value="Transpos_IS3"/>
</dbReference>
<dbReference type="Pfam" id="PF13276">
    <property type="entry name" value="HTH_21"/>
    <property type="match status" value="1"/>
</dbReference>
<dbReference type="InterPro" id="IPR012337">
    <property type="entry name" value="RNaseH-like_sf"/>
</dbReference>
<dbReference type="Pfam" id="PF13683">
    <property type="entry name" value="rve_3"/>
    <property type="match status" value="1"/>
</dbReference>
<dbReference type="InterPro" id="IPR025948">
    <property type="entry name" value="HTH-like_dom"/>
</dbReference>
<comment type="caution">
    <text evidence="4">The sequence shown here is derived from an EMBL/GenBank/DDBJ whole genome shotgun (WGS) entry which is preliminary data.</text>
</comment>
<gene>
    <name evidence="4" type="ORF">PSA01_40950</name>
</gene>
<accession>A0ABQ0S2D0</accession>
<dbReference type="SUPFAM" id="SSF53098">
    <property type="entry name" value="Ribonuclease H-like"/>
    <property type="match status" value="1"/>
</dbReference>
<keyword evidence="5" id="KW-1185">Reference proteome</keyword>
<organism evidence="4 5">
    <name type="scientific">Pseudonocardia saturnea</name>
    <dbReference type="NCBI Taxonomy" id="33909"/>
    <lineage>
        <taxon>Bacteria</taxon>
        <taxon>Bacillati</taxon>
        <taxon>Actinomycetota</taxon>
        <taxon>Actinomycetes</taxon>
        <taxon>Pseudonocardiales</taxon>
        <taxon>Pseudonocardiaceae</taxon>
        <taxon>Pseudonocardia</taxon>
    </lineage>
</organism>
<dbReference type="PROSITE" id="PS50994">
    <property type="entry name" value="INTEGRASE"/>
    <property type="match status" value="1"/>
</dbReference>
<name>A0ABQ0S2D0_9PSEU</name>
<dbReference type="EMBL" id="BJNH01000047">
    <property type="protein sequence ID" value="GEC27066.1"/>
    <property type="molecule type" value="Genomic_DNA"/>
</dbReference>
<dbReference type="Proteomes" id="UP000320693">
    <property type="component" value="Unassembled WGS sequence"/>
</dbReference>
<evidence type="ECO:0000256" key="1">
    <source>
        <dbReference type="ARBA" id="ARBA00002286"/>
    </source>
</evidence>